<dbReference type="AlphaFoldDB" id="E4YQJ8"/>
<evidence type="ECO:0000313" key="2">
    <source>
        <dbReference type="EMBL" id="CBY37743.1"/>
    </source>
</evidence>
<reference evidence="2" key="1">
    <citation type="journal article" date="2010" name="Science">
        <title>Plasticity of animal genome architecture unmasked by rapid evolution of a pelagic tunicate.</title>
        <authorList>
            <person name="Denoeud F."/>
            <person name="Henriet S."/>
            <person name="Mungpakdee S."/>
            <person name="Aury J.M."/>
            <person name="Da Silva C."/>
            <person name="Brinkmann H."/>
            <person name="Mikhaleva J."/>
            <person name="Olsen L.C."/>
            <person name="Jubin C."/>
            <person name="Canestro C."/>
            <person name="Bouquet J.M."/>
            <person name="Danks G."/>
            <person name="Poulain J."/>
            <person name="Campsteijn C."/>
            <person name="Adamski M."/>
            <person name="Cross I."/>
            <person name="Yadetie F."/>
            <person name="Muffato M."/>
            <person name="Louis A."/>
            <person name="Butcher S."/>
            <person name="Tsagkogeorga G."/>
            <person name="Konrad A."/>
            <person name="Singh S."/>
            <person name="Jensen M.F."/>
            <person name="Cong E.H."/>
            <person name="Eikeseth-Otteraa H."/>
            <person name="Noel B."/>
            <person name="Anthouard V."/>
            <person name="Porcel B.M."/>
            <person name="Kachouri-Lafond R."/>
            <person name="Nishino A."/>
            <person name="Ugolini M."/>
            <person name="Chourrout P."/>
            <person name="Nishida H."/>
            <person name="Aasland R."/>
            <person name="Huzurbazar S."/>
            <person name="Westhof E."/>
            <person name="Delsuc F."/>
            <person name="Lehrach H."/>
            <person name="Reinhardt R."/>
            <person name="Weissenbach J."/>
            <person name="Roy S.W."/>
            <person name="Artiguenave F."/>
            <person name="Postlethwait J.H."/>
            <person name="Manak J.R."/>
            <person name="Thompson E.M."/>
            <person name="Jaillon O."/>
            <person name="Du Pasquier L."/>
            <person name="Boudinot P."/>
            <person name="Liberles D.A."/>
            <person name="Volff J.N."/>
            <person name="Philippe H."/>
            <person name="Lenhard B."/>
            <person name="Roest Crollius H."/>
            <person name="Wincker P."/>
            <person name="Chourrout D."/>
        </authorList>
    </citation>
    <scope>NUCLEOTIDE SEQUENCE [LARGE SCALE GENOMIC DNA]</scope>
</reference>
<organism evidence="2">
    <name type="scientific">Oikopleura dioica</name>
    <name type="common">Tunicate</name>
    <dbReference type="NCBI Taxonomy" id="34765"/>
    <lineage>
        <taxon>Eukaryota</taxon>
        <taxon>Metazoa</taxon>
        <taxon>Chordata</taxon>
        <taxon>Tunicata</taxon>
        <taxon>Appendicularia</taxon>
        <taxon>Copelata</taxon>
        <taxon>Oikopleuridae</taxon>
        <taxon>Oikopleura</taxon>
    </lineage>
</organism>
<accession>E4YQJ8</accession>
<dbReference type="EMBL" id="FN657667">
    <property type="protein sequence ID" value="CBY42945.1"/>
    <property type="molecule type" value="Genomic_DNA"/>
</dbReference>
<dbReference type="Proteomes" id="UP000011014">
    <property type="component" value="Unassembled WGS sequence"/>
</dbReference>
<name>E4YQJ8_OIKDI</name>
<feature type="compositionally biased region" description="Basic residues" evidence="1">
    <location>
        <begin position="30"/>
        <end position="45"/>
    </location>
</feature>
<evidence type="ECO:0000313" key="3">
    <source>
        <dbReference type="EMBL" id="CBY42945.1"/>
    </source>
</evidence>
<evidence type="ECO:0000256" key="1">
    <source>
        <dbReference type="SAM" id="MobiDB-lite"/>
    </source>
</evidence>
<gene>
    <name evidence="3" type="ORF">GSOID_T00026686001</name>
    <name evidence="2" type="ORF">GSOID_T00031229001</name>
</gene>
<sequence>MRLEKNLIRFYSSKGFQSGQQRINHDVQARRSRPQGKNSKKKRGAVIKGAMYESAAESVEGSPFYLMQQSRDPYAKLAKIQNYSLG</sequence>
<proteinExistence type="predicted"/>
<protein>
    <submittedName>
        <fullName evidence="2">Uncharacterized protein</fullName>
    </submittedName>
</protein>
<feature type="region of interest" description="Disordered" evidence="1">
    <location>
        <begin position="17"/>
        <end position="45"/>
    </location>
</feature>
<dbReference type="EMBL" id="FN655049">
    <property type="protein sequence ID" value="CBY37743.1"/>
    <property type="molecule type" value="Genomic_DNA"/>
</dbReference>